<dbReference type="Pfam" id="PF08484">
    <property type="entry name" value="Methyltransf_14"/>
    <property type="match status" value="1"/>
</dbReference>
<dbReference type="SUPFAM" id="SSF53335">
    <property type="entry name" value="S-adenosyl-L-methionine-dependent methyltransferases"/>
    <property type="match status" value="1"/>
</dbReference>
<keyword evidence="2" id="KW-0808">Transferase</keyword>
<dbReference type="Gene3D" id="3.40.50.720">
    <property type="entry name" value="NAD(P)-binding Rossmann-like Domain"/>
    <property type="match status" value="1"/>
</dbReference>
<evidence type="ECO:0000313" key="3">
    <source>
        <dbReference type="Proteomes" id="UP000584642"/>
    </source>
</evidence>
<dbReference type="InterPro" id="IPR013691">
    <property type="entry name" value="MeTrfase_14"/>
</dbReference>
<dbReference type="RefSeq" id="WP_180285320.1">
    <property type="nucleotide sequence ID" value="NZ_JABFDB010000028.1"/>
</dbReference>
<dbReference type="GO" id="GO:0032259">
    <property type="term" value="P:methylation"/>
    <property type="evidence" value="ECO:0007669"/>
    <property type="project" value="UniProtKB-KW"/>
</dbReference>
<dbReference type="Gene3D" id="3.40.50.150">
    <property type="entry name" value="Vaccinia Virus protein VP39"/>
    <property type="match status" value="1"/>
</dbReference>
<evidence type="ECO:0000313" key="2">
    <source>
        <dbReference type="EMBL" id="NYZ23542.1"/>
    </source>
</evidence>
<proteinExistence type="predicted"/>
<dbReference type="InterPro" id="IPR029063">
    <property type="entry name" value="SAM-dependent_MTases_sf"/>
</dbReference>
<dbReference type="CDD" id="cd02440">
    <property type="entry name" value="AdoMet_MTases"/>
    <property type="match status" value="1"/>
</dbReference>
<reference evidence="2 3" key="1">
    <citation type="submission" date="2020-05" db="EMBL/GenBank/DDBJ databases">
        <title>Azospirillum oleiclasticum sp. nov, a nitrogen-fixing and heavy crude oil-emulsifying bacterium isolated from the crude oil of Yumen Oilfield.</title>
        <authorList>
            <person name="Wu D."/>
            <person name="Cai M."/>
            <person name="Zhang X."/>
        </authorList>
    </citation>
    <scope>NUCLEOTIDE SEQUENCE [LARGE SCALE GENOMIC DNA]</scope>
    <source>
        <strain evidence="2 3">ROY-1-1-2</strain>
    </source>
</reference>
<dbReference type="Proteomes" id="UP000584642">
    <property type="component" value="Unassembled WGS sequence"/>
</dbReference>
<protein>
    <submittedName>
        <fullName evidence="2">Methyltransferase domain-containing protein</fullName>
    </submittedName>
</protein>
<organism evidence="2 3">
    <name type="scientific">Azospirillum oleiclasticum</name>
    <dbReference type="NCBI Taxonomy" id="2735135"/>
    <lineage>
        <taxon>Bacteria</taxon>
        <taxon>Pseudomonadati</taxon>
        <taxon>Pseudomonadota</taxon>
        <taxon>Alphaproteobacteria</taxon>
        <taxon>Rhodospirillales</taxon>
        <taxon>Azospirillaceae</taxon>
        <taxon>Azospirillum</taxon>
    </lineage>
</organism>
<accession>A0ABX2TK48</accession>
<dbReference type="Pfam" id="PF13489">
    <property type="entry name" value="Methyltransf_23"/>
    <property type="match status" value="1"/>
</dbReference>
<name>A0ABX2TK48_9PROT</name>
<gene>
    <name evidence="2" type="ORF">HND93_27900</name>
</gene>
<keyword evidence="2" id="KW-0489">Methyltransferase</keyword>
<comment type="caution">
    <text evidence="2">The sequence shown here is derived from an EMBL/GenBank/DDBJ whole genome shotgun (WGS) entry which is preliminary data.</text>
</comment>
<feature type="domain" description="C-methyltransferase" evidence="1">
    <location>
        <begin position="291"/>
        <end position="391"/>
    </location>
</feature>
<dbReference type="EMBL" id="JABFDB010000028">
    <property type="protein sequence ID" value="NYZ23542.1"/>
    <property type="molecule type" value="Genomic_DNA"/>
</dbReference>
<dbReference type="GO" id="GO:0008168">
    <property type="term" value="F:methyltransferase activity"/>
    <property type="evidence" value="ECO:0007669"/>
    <property type="project" value="UniProtKB-KW"/>
</dbReference>
<evidence type="ECO:0000259" key="1">
    <source>
        <dbReference type="Pfam" id="PF08484"/>
    </source>
</evidence>
<sequence length="402" mass="43172">MTLAADSPDAPAPAGGRHCPACGAPGAEPVYRLSGIPTNSCMLVDTRDAALAFPTAALELCLCGACGFLFNAAWRPGRTVYAAGYEETQGYSPTFTAFHRALAAELTERFALRGARVLEIGCGKGEFLALLVGAGAAEGLGYDPGYVPGRLDADTARRVRVIPEYFDENTPADPGALVCCKMTLEHVYDVAGFVRAVRRLIGDRDTGVFFMVPDAGRILDDVAFWDVYYEHVSYFTADSLAGLFRREGFAVEDVWTGYGGQYLMIAARPGRTAPEPMAPGGVAALRHRALSFSRGVDALRRDWRERLAASQRQRRRVALWGSGSKAVSFVTTVGIGDEVACVADINPHRHGCFLPGSGHRIVSPAEVAALAPDLVVVMNPLYRAEVARDLETLGCRPEIVTL</sequence>
<keyword evidence="3" id="KW-1185">Reference proteome</keyword>